<evidence type="ECO:0000256" key="3">
    <source>
        <dbReference type="RuleBase" id="RU000363"/>
    </source>
</evidence>
<dbReference type="RefSeq" id="WP_204964466.1">
    <property type="nucleotide sequence ID" value="NZ_BAAAUR010000004.1"/>
</dbReference>
<dbReference type="Proteomes" id="UP001142291">
    <property type="component" value="Unassembled WGS sequence"/>
</dbReference>
<dbReference type="GO" id="GO:0016616">
    <property type="term" value="F:oxidoreductase activity, acting on the CH-OH group of donors, NAD or NADP as acceptor"/>
    <property type="evidence" value="ECO:0007669"/>
    <property type="project" value="UniProtKB-ARBA"/>
</dbReference>
<comment type="caution">
    <text evidence="5">The sequence shown here is derived from an EMBL/GenBank/DDBJ whole genome shotgun (WGS) entry which is preliminary data.</text>
</comment>
<dbReference type="PRINTS" id="PR00081">
    <property type="entry name" value="GDHRDH"/>
</dbReference>
<keyword evidence="2" id="KW-0560">Oxidoreductase</keyword>
<protein>
    <submittedName>
        <fullName evidence="5">Oxidoreductase</fullName>
    </submittedName>
</protein>
<dbReference type="Pfam" id="PF00106">
    <property type="entry name" value="adh_short"/>
    <property type="match status" value="1"/>
</dbReference>
<dbReference type="AlphaFoldDB" id="A0A9W6M5N9"/>
<evidence type="ECO:0000256" key="2">
    <source>
        <dbReference type="ARBA" id="ARBA00023002"/>
    </source>
</evidence>
<keyword evidence="6" id="KW-1185">Reference proteome</keyword>
<dbReference type="Gene3D" id="3.40.50.720">
    <property type="entry name" value="NAD(P)-binding Rossmann-like Domain"/>
    <property type="match status" value="1"/>
</dbReference>
<evidence type="ECO:0000259" key="4">
    <source>
        <dbReference type="SMART" id="SM00822"/>
    </source>
</evidence>
<dbReference type="FunFam" id="3.40.50.720:FF:000047">
    <property type="entry name" value="NADP-dependent L-serine/L-allo-threonine dehydrogenase"/>
    <property type="match status" value="1"/>
</dbReference>
<dbReference type="PANTHER" id="PTHR44196:SF1">
    <property type="entry name" value="DEHYDROGENASE_REDUCTASE SDR FAMILY MEMBER 7B"/>
    <property type="match status" value="1"/>
</dbReference>
<dbReference type="InterPro" id="IPR036291">
    <property type="entry name" value="NAD(P)-bd_dom_sf"/>
</dbReference>
<name>A0A9W6M5N9_9MICO</name>
<proteinExistence type="inferred from homology"/>
<reference evidence="5" key="1">
    <citation type="journal article" date="2014" name="Int. J. Syst. Evol. Microbiol.">
        <title>Complete genome sequence of Corynebacterium casei LMG S-19264T (=DSM 44701T), isolated from a smear-ripened cheese.</title>
        <authorList>
            <consortium name="US DOE Joint Genome Institute (JGI-PGF)"/>
            <person name="Walter F."/>
            <person name="Albersmeier A."/>
            <person name="Kalinowski J."/>
            <person name="Ruckert C."/>
        </authorList>
    </citation>
    <scope>NUCLEOTIDE SEQUENCE</scope>
    <source>
        <strain evidence="5">VKM Ac-1940</strain>
    </source>
</reference>
<sequence length="253" mass="27041">MSALEGTVALITGASSGIGAATARALADEGAAVALIARRIDRLHTLASEITAAGGRAAAIVADITDRAQAEAAVARTVGEFGRLDILVNNAGVMLVGPIEQAPIDEWDRMIDLNLTAALSMTKAALPHLLASAADDPRRVADIVNLSSTAGRQVKRGSAVYNLTKHGLGAFSESFRQEFSARYVRMALVEPGAVDTELRDHIRDGVREGNIDRMRTLDPLQADDIAEAVRYIVTRPRRQTINELLIRPTLQND</sequence>
<evidence type="ECO:0000313" key="6">
    <source>
        <dbReference type="Proteomes" id="UP001142291"/>
    </source>
</evidence>
<dbReference type="GO" id="GO:0016020">
    <property type="term" value="C:membrane"/>
    <property type="evidence" value="ECO:0007669"/>
    <property type="project" value="TreeGrafter"/>
</dbReference>
<dbReference type="PANTHER" id="PTHR44196">
    <property type="entry name" value="DEHYDROGENASE/REDUCTASE SDR FAMILY MEMBER 7B"/>
    <property type="match status" value="1"/>
</dbReference>
<organism evidence="5 6">
    <name type="scientific">Microbacterium dextranolyticum</name>
    <dbReference type="NCBI Taxonomy" id="36806"/>
    <lineage>
        <taxon>Bacteria</taxon>
        <taxon>Bacillati</taxon>
        <taxon>Actinomycetota</taxon>
        <taxon>Actinomycetes</taxon>
        <taxon>Micrococcales</taxon>
        <taxon>Microbacteriaceae</taxon>
        <taxon>Microbacterium</taxon>
    </lineage>
</organism>
<dbReference type="InterPro" id="IPR002347">
    <property type="entry name" value="SDR_fam"/>
</dbReference>
<gene>
    <name evidence="5" type="ORF">GCM10017591_10730</name>
</gene>
<accession>A0A9W6M5N9</accession>
<dbReference type="SUPFAM" id="SSF51735">
    <property type="entry name" value="NAD(P)-binding Rossmann-fold domains"/>
    <property type="match status" value="1"/>
</dbReference>
<comment type="similarity">
    <text evidence="1 3">Belongs to the short-chain dehydrogenases/reductases (SDR) family.</text>
</comment>
<feature type="domain" description="Ketoreductase" evidence="4">
    <location>
        <begin position="7"/>
        <end position="197"/>
    </location>
</feature>
<dbReference type="SMART" id="SM00822">
    <property type="entry name" value="PKS_KR"/>
    <property type="match status" value="1"/>
</dbReference>
<evidence type="ECO:0000256" key="1">
    <source>
        <dbReference type="ARBA" id="ARBA00006484"/>
    </source>
</evidence>
<reference evidence="5" key="2">
    <citation type="submission" date="2023-01" db="EMBL/GenBank/DDBJ databases">
        <authorList>
            <person name="Sun Q."/>
            <person name="Evtushenko L."/>
        </authorList>
    </citation>
    <scope>NUCLEOTIDE SEQUENCE</scope>
    <source>
        <strain evidence="5">VKM Ac-1940</strain>
    </source>
</reference>
<dbReference type="InterPro" id="IPR057326">
    <property type="entry name" value="KR_dom"/>
</dbReference>
<evidence type="ECO:0000313" key="5">
    <source>
        <dbReference type="EMBL" id="GLJ95011.1"/>
    </source>
</evidence>
<dbReference type="PRINTS" id="PR00080">
    <property type="entry name" value="SDRFAMILY"/>
</dbReference>
<dbReference type="EMBL" id="BSER01000007">
    <property type="protein sequence ID" value="GLJ95011.1"/>
    <property type="molecule type" value="Genomic_DNA"/>
</dbReference>